<dbReference type="Pfam" id="PF00557">
    <property type="entry name" value="Peptidase_M24"/>
    <property type="match status" value="1"/>
</dbReference>
<dbReference type="EC" id="3.4.11.-" evidence="7"/>
<dbReference type="InterPro" id="IPR050422">
    <property type="entry name" value="X-Pro_aminopeptidase_P"/>
</dbReference>
<dbReference type="RefSeq" id="WP_225840624.1">
    <property type="nucleotide sequence ID" value="NZ_BMMG01000001.1"/>
</dbReference>
<sequence>MTRFHPMNHQNILAGIRQQMQEQGVSAYIIPSADPHMSEYLPEYYKGISFASGFTGSAGTLVITPDFAGLWTDARYFEQAQEQLAGTGFELVKLKVQHMPEYIAWLGARLKKGDTIAFDGRLLSLQLAQLLQQQLGTRGIQLASQHDFLNAVWADRPALPTEPAFLLDEKITGKTLEDKLAEVRSALQQAGADYHLISSLDDIAWLFNVRGSDVKANPVVLSFALVSQEQAVLFIDAQKLSQESKDRLAKAGVTLQAYEAVAQALSQLPANDTIFLDPKRTCQAMYEQLPSQIGVVQDTNPTTVLKAVKNDVEAANTRITMVKDGVALTRFFKWLEENLGKTEITEMSVADKLREFRAEQEGFVGESFDTIAGYRAHGALPHYKATPESNSALQPEGLFLVDSGGQYQTGTTDITRVVTLGNPTEEEKTDYTLVLKGTIDGSTARFPKGTRGYQIDAITRKPLWDHARQYGHGTGHGVGFFLNVHEGPQVFNATPTPIDIELGMITSIEPGIYRPGRYGIRIENLVLTVPDEVNEFAEFYTFETLTLCFIDTAPINKNLLEPHHIQWLNNYHQLVVEKLGPHLTADELVWLKEKAKAI</sequence>
<evidence type="ECO:0000313" key="8">
    <source>
        <dbReference type="Proteomes" id="UP001570846"/>
    </source>
</evidence>
<evidence type="ECO:0000259" key="4">
    <source>
        <dbReference type="Pfam" id="PF00557"/>
    </source>
</evidence>
<evidence type="ECO:0000256" key="3">
    <source>
        <dbReference type="ARBA" id="ARBA00022801"/>
    </source>
</evidence>
<dbReference type="InterPro" id="IPR000994">
    <property type="entry name" value="Pept_M24"/>
</dbReference>
<organism evidence="7 8">
    <name type="scientific">Rufibacter glacialis</name>
    <dbReference type="NCBI Taxonomy" id="1259555"/>
    <lineage>
        <taxon>Bacteria</taxon>
        <taxon>Pseudomonadati</taxon>
        <taxon>Bacteroidota</taxon>
        <taxon>Cytophagia</taxon>
        <taxon>Cytophagales</taxon>
        <taxon>Hymenobacteraceae</taxon>
        <taxon>Rufibacter</taxon>
    </lineage>
</organism>
<dbReference type="InterPro" id="IPR036005">
    <property type="entry name" value="Creatinase/aminopeptidase-like"/>
</dbReference>
<evidence type="ECO:0000259" key="5">
    <source>
        <dbReference type="Pfam" id="PF01321"/>
    </source>
</evidence>
<keyword evidence="7" id="KW-0645">Protease</keyword>
<name>A0ABV4RHR3_9BACT</name>
<feature type="domain" description="Peptidase M24" evidence="4">
    <location>
        <begin position="321"/>
        <end position="527"/>
    </location>
</feature>
<evidence type="ECO:0000313" key="7">
    <source>
        <dbReference type="EMBL" id="MFA1772677.1"/>
    </source>
</evidence>
<evidence type="ECO:0000256" key="2">
    <source>
        <dbReference type="ARBA" id="ARBA00022723"/>
    </source>
</evidence>
<proteinExistence type="inferred from homology"/>
<dbReference type="SUPFAM" id="SSF55920">
    <property type="entry name" value="Creatinase/aminopeptidase"/>
    <property type="match status" value="1"/>
</dbReference>
<dbReference type="InterPro" id="IPR000587">
    <property type="entry name" value="Creatinase_N"/>
</dbReference>
<dbReference type="GO" id="GO:0004177">
    <property type="term" value="F:aminopeptidase activity"/>
    <property type="evidence" value="ECO:0007669"/>
    <property type="project" value="UniProtKB-KW"/>
</dbReference>
<comment type="caution">
    <text evidence="7">The sequence shown here is derived from an EMBL/GenBank/DDBJ whole genome shotgun (WGS) entry which is preliminary data.</text>
</comment>
<dbReference type="Gene3D" id="3.90.230.10">
    <property type="entry name" value="Creatinase/methionine aminopeptidase superfamily"/>
    <property type="match status" value="1"/>
</dbReference>
<feature type="domain" description="Creatinase N-terminal" evidence="5">
    <location>
        <begin position="14"/>
        <end position="138"/>
    </location>
</feature>
<dbReference type="PANTHER" id="PTHR43763">
    <property type="entry name" value="XAA-PRO AMINOPEPTIDASE 1"/>
    <property type="match status" value="1"/>
</dbReference>
<dbReference type="Proteomes" id="UP001570846">
    <property type="component" value="Unassembled WGS sequence"/>
</dbReference>
<keyword evidence="2" id="KW-0479">Metal-binding</keyword>
<evidence type="ECO:0000256" key="1">
    <source>
        <dbReference type="ARBA" id="ARBA00008766"/>
    </source>
</evidence>
<accession>A0ABV4RHR3</accession>
<dbReference type="Pfam" id="PF16189">
    <property type="entry name" value="Creatinase_N_2"/>
    <property type="match status" value="1"/>
</dbReference>
<gene>
    <name evidence="7" type="ORF">ACD591_15365</name>
</gene>
<dbReference type="PANTHER" id="PTHR43763:SF6">
    <property type="entry name" value="XAA-PRO AMINOPEPTIDASE 1"/>
    <property type="match status" value="1"/>
</dbReference>
<reference evidence="7 8" key="1">
    <citation type="submission" date="2024-08" db="EMBL/GenBank/DDBJ databases">
        <authorList>
            <person name="Wei W."/>
        </authorList>
    </citation>
    <scope>NUCLEOTIDE SEQUENCE [LARGE SCALE GENOMIC DNA]</scope>
    <source>
        <strain evidence="7 8">XU2</strain>
    </source>
</reference>
<dbReference type="InterPro" id="IPR033740">
    <property type="entry name" value="Pept_M24B"/>
</dbReference>
<keyword evidence="8" id="KW-1185">Reference proteome</keyword>
<protein>
    <submittedName>
        <fullName evidence="7">Aminopeptidase P family protein</fullName>
        <ecNumber evidence="7">3.4.11.-</ecNumber>
    </submittedName>
</protein>
<dbReference type="Gene3D" id="3.40.350.10">
    <property type="entry name" value="Creatinase/prolidase N-terminal domain"/>
    <property type="match status" value="2"/>
</dbReference>
<dbReference type="Pfam" id="PF16188">
    <property type="entry name" value="Peptidase_M24_C"/>
    <property type="match status" value="1"/>
</dbReference>
<dbReference type="InterPro" id="IPR029149">
    <property type="entry name" value="Creatin/AminoP/Spt16_N"/>
</dbReference>
<feature type="domain" description="Peptidase M24 C-terminal" evidence="6">
    <location>
        <begin position="538"/>
        <end position="598"/>
    </location>
</feature>
<dbReference type="EMBL" id="JBGOGF010000008">
    <property type="protein sequence ID" value="MFA1772677.1"/>
    <property type="molecule type" value="Genomic_DNA"/>
</dbReference>
<comment type="similarity">
    <text evidence="1">Belongs to the peptidase M24B family.</text>
</comment>
<evidence type="ECO:0000259" key="6">
    <source>
        <dbReference type="Pfam" id="PF16188"/>
    </source>
</evidence>
<dbReference type="CDD" id="cd01085">
    <property type="entry name" value="APP"/>
    <property type="match status" value="1"/>
</dbReference>
<dbReference type="InterPro" id="IPR032416">
    <property type="entry name" value="Peptidase_M24_C"/>
</dbReference>
<keyword evidence="3 7" id="KW-0378">Hydrolase</keyword>
<dbReference type="SUPFAM" id="SSF53092">
    <property type="entry name" value="Creatinase/prolidase N-terminal domain"/>
    <property type="match status" value="2"/>
</dbReference>
<keyword evidence="7" id="KW-0031">Aminopeptidase</keyword>
<dbReference type="Pfam" id="PF01321">
    <property type="entry name" value="Creatinase_N"/>
    <property type="match status" value="1"/>
</dbReference>